<accession>A0A1M3TJY9</accession>
<proteinExistence type="predicted"/>
<reference evidence="3" key="1">
    <citation type="journal article" date="2017" name="Genome Biol.">
        <title>Comparative genomics reveals high biological diversity and specific adaptations in the industrially and medically important fungal genus Aspergillus.</title>
        <authorList>
            <person name="de Vries R.P."/>
            <person name="Riley R."/>
            <person name="Wiebenga A."/>
            <person name="Aguilar-Osorio G."/>
            <person name="Amillis S."/>
            <person name="Uchima C.A."/>
            <person name="Anderluh G."/>
            <person name="Asadollahi M."/>
            <person name="Askin M."/>
            <person name="Barry K."/>
            <person name="Battaglia E."/>
            <person name="Bayram O."/>
            <person name="Benocci T."/>
            <person name="Braus-Stromeyer S.A."/>
            <person name="Caldana C."/>
            <person name="Canovas D."/>
            <person name="Cerqueira G.C."/>
            <person name="Chen F."/>
            <person name="Chen W."/>
            <person name="Choi C."/>
            <person name="Clum A."/>
            <person name="Dos Santos R.A."/>
            <person name="Damasio A.R."/>
            <person name="Diallinas G."/>
            <person name="Emri T."/>
            <person name="Fekete E."/>
            <person name="Flipphi M."/>
            <person name="Freyberg S."/>
            <person name="Gallo A."/>
            <person name="Gournas C."/>
            <person name="Habgood R."/>
            <person name="Hainaut M."/>
            <person name="Harispe M.L."/>
            <person name="Henrissat B."/>
            <person name="Hilden K.S."/>
            <person name="Hope R."/>
            <person name="Hossain A."/>
            <person name="Karabika E."/>
            <person name="Karaffa L."/>
            <person name="Karanyi Z."/>
            <person name="Krasevec N."/>
            <person name="Kuo A."/>
            <person name="Kusch H."/>
            <person name="LaButti K."/>
            <person name="Lagendijk E.L."/>
            <person name="Lapidus A."/>
            <person name="Levasseur A."/>
            <person name="Lindquist E."/>
            <person name="Lipzen A."/>
            <person name="Logrieco A.F."/>
            <person name="MacCabe A."/>
            <person name="Maekelae M.R."/>
            <person name="Malavazi I."/>
            <person name="Melin P."/>
            <person name="Meyer V."/>
            <person name="Mielnichuk N."/>
            <person name="Miskei M."/>
            <person name="Molnar A.P."/>
            <person name="Mule G."/>
            <person name="Ngan C.Y."/>
            <person name="Orejas M."/>
            <person name="Orosz E."/>
            <person name="Ouedraogo J.P."/>
            <person name="Overkamp K.M."/>
            <person name="Park H.-S."/>
            <person name="Perrone G."/>
            <person name="Piumi F."/>
            <person name="Punt P.J."/>
            <person name="Ram A.F."/>
            <person name="Ramon A."/>
            <person name="Rauscher S."/>
            <person name="Record E."/>
            <person name="Riano-Pachon D.M."/>
            <person name="Robert V."/>
            <person name="Roehrig J."/>
            <person name="Ruller R."/>
            <person name="Salamov A."/>
            <person name="Salih N.S."/>
            <person name="Samson R.A."/>
            <person name="Sandor E."/>
            <person name="Sanguinetti M."/>
            <person name="Schuetze T."/>
            <person name="Sepcic K."/>
            <person name="Shelest E."/>
            <person name="Sherlock G."/>
            <person name="Sophianopoulou V."/>
            <person name="Squina F.M."/>
            <person name="Sun H."/>
            <person name="Susca A."/>
            <person name="Todd R.B."/>
            <person name="Tsang A."/>
            <person name="Unkles S.E."/>
            <person name="van de Wiele N."/>
            <person name="van Rossen-Uffink D."/>
            <person name="Oliveira J.V."/>
            <person name="Vesth T.C."/>
            <person name="Visser J."/>
            <person name="Yu J.-H."/>
            <person name="Zhou M."/>
            <person name="Andersen M.R."/>
            <person name="Archer D.B."/>
            <person name="Baker S.E."/>
            <person name="Benoit I."/>
            <person name="Brakhage A.A."/>
            <person name="Braus G.H."/>
            <person name="Fischer R."/>
            <person name="Frisvad J.C."/>
            <person name="Goldman G.H."/>
            <person name="Houbraken J."/>
            <person name="Oakley B."/>
            <person name="Pocsi I."/>
            <person name="Scazzocchio C."/>
            <person name="Seiboth B."/>
            <person name="vanKuyk P.A."/>
            <person name="Wortman J."/>
            <person name="Dyer P.S."/>
            <person name="Grigoriev I.V."/>
        </authorList>
    </citation>
    <scope>NUCLEOTIDE SEQUENCE [LARGE SCALE GENOMIC DNA]</scope>
    <source>
        <strain evidence="3">CBS 106.47</strain>
    </source>
</reference>
<dbReference type="AlphaFoldDB" id="A0A1M3TJY9"/>
<evidence type="ECO:0000313" key="3">
    <source>
        <dbReference type="Proteomes" id="UP000184063"/>
    </source>
</evidence>
<organism evidence="2 3">
    <name type="scientific">Aspergillus luchuensis (strain CBS 106.47)</name>
    <dbReference type="NCBI Taxonomy" id="1137211"/>
    <lineage>
        <taxon>Eukaryota</taxon>
        <taxon>Fungi</taxon>
        <taxon>Dikarya</taxon>
        <taxon>Ascomycota</taxon>
        <taxon>Pezizomycotina</taxon>
        <taxon>Eurotiomycetes</taxon>
        <taxon>Eurotiomycetidae</taxon>
        <taxon>Eurotiales</taxon>
        <taxon>Aspergillaceae</taxon>
        <taxon>Aspergillus</taxon>
        <taxon>Aspergillus subgen. Circumdati</taxon>
    </lineage>
</organism>
<sequence length="175" mass="19233">MKSKHLSTYPLPLVIFGVRILDAHPKARLGCTSHSIVISLVTRSHKTNDPDHSALHEGGALDQESLPRYFAKSGPVDADPRKTKKDGGGKRNWGRSGDEVHDYGYKFTNTRRHSNSSAQGIADFKTKFEAVEPEPVFEETVHGPDALPADDDMVRKVDSINSDITEGSEVLSNKP</sequence>
<evidence type="ECO:0000313" key="2">
    <source>
        <dbReference type="EMBL" id="OJZ87043.1"/>
    </source>
</evidence>
<feature type="region of interest" description="Disordered" evidence="1">
    <location>
        <begin position="70"/>
        <end position="95"/>
    </location>
</feature>
<dbReference type="Proteomes" id="UP000184063">
    <property type="component" value="Unassembled WGS sequence"/>
</dbReference>
<dbReference type="VEuPathDB" id="FungiDB:ASPFODRAFT_132505"/>
<protein>
    <recommendedName>
        <fullName evidence="4">Hyaluronan/mRNA-binding protein domain-containing protein</fullName>
    </recommendedName>
</protein>
<name>A0A1M3TJY9_ASPLC</name>
<gene>
    <name evidence="2" type="ORF">ASPFODRAFT_132505</name>
</gene>
<dbReference type="EMBL" id="KV878240">
    <property type="protein sequence ID" value="OJZ87043.1"/>
    <property type="molecule type" value="Genomic_DNA"/>
</dbReference>
<evidence type="ECO:0000256" key="1">
    <source>
        <dbReference type="SAM" id="MobiDB-lite"/>
    </source>
</evidence>
<dbReference type="OrthoDB" id="2122308at2759"/>
<feature type="compositionally biased region" description="Basic and acidic residues" evidence="1">
    <location>
        <begin position="78"/>
        <end position="89"/>
    </location>
</feature>
<evidence type="ECO:0008006" key="4">
    <source>
        <dbReference type="Google" id="ProtNLM"/>
    </source>
</evidence>